<name>A0AAU9MNC7_9ASTR</name>
<reference evidence="1 2" key="1">
    <citation type="submission" date="2022-01" db="EMBL/GenBank/DDBJ databases">
        <authorList>
            <person name="Xiong W."/>
            <person name="Schranz E."/>
        </authorList>
    </citation>
    <scope>NUCLEOTIDE SEQUENCE [LARGE SCALE GENOMIC DNA]</scope>
</reference>
<keyword evidence="2" id="KW-1185">Reference proteome</keyword>
<dbReference type="AlphaFoldDB" id="A0AAU9MNC7"/>
<sequence length="150" mass="17839">MQKLIISSRSHQVPSPCPVVDRVAVTLCRRRYQRPSLSPVYIARTTRHRLSQFYDDDIVEPSTTGQIQDCDLCLKTYATRFYLSLYFNNFPVMDGDSFFESFRQFVLFTHARYQILYHMKTINFKTQTKGNQLTYHLIPFSRRQRAILIR</sequence>
<organism evidence="1 2">
    <name type="scientific">Lactuca virosa</name>
    <dbReference type="NCBI Taxonomy" id="75947"/>
    <lineage>
        <taxon>Eukaryota</taxon>
        <taxon>Viridiplantae</taxon>
        <taxon>Streptophyta</taxon>
        <taxon>Embryophyta</taxon>
        <taxon>Tracheophyta</taxon>
        <taxon>Spermatophyta</taxon>
        <taxon>Magnoliopsida</taxon>
        <taxon>eudicotyledons</taxon>
        <taxon>Gunneridae</taxon>
        <taxon>Pentapetalae</taxon>
        <taxon>asterids</taxon>
        <taxon>campanulids</taxon>
        <taxon>Asterales</taxon>
        <taxon>Asteraceae</taxon>
        <taxon>Cichorioideae</taxon>
        <taxon>Cichorieae</taxon>
        <taxon>Lactucinae</taxon>
        <taxon>Lactuca</taxon>
    </lineage>
</organism>
<evidence type="ECO:0000313" key="1">
    <source>
        <dbReference type="EMBL" id="CAH1425719.1"/>
    </source>
</evidence>
<evidence type="ECO:0000313" key="2">
    <source>
        <dbReference type="Proteomes" id="UP001157418"/>
    </source>
</evidence>
<proteinExistence type="predicted"/>
<comment type="caution">
    <text evidence="1">The sequence shown here is derived from an EMBL/GenBank/DDBJ whole genome shotgun (WGS) entry which is preliminary data.</text>
</comment>
<dbReference type="Proteomes" id="UP001157418">
    <property type="component" value="Unassembled WGS sequence"/>
</dbReference>
<accession>A0AAU9MNC7</accession>
<gene>
    <name evidence="1" type="ORF">LVIROSA_LOCUS12842</name>
</gene>
<protein>
    <submittedName>
        <fullName evidence="1">Uncharacterized protein</fullName>
    </submittedName>
</protein>
<dbReference type="EMBL" id="CAKMRJ010002223">
    <property type="protein sequence ID" value="CAH1425719.1"/>
    <property type="molecule type" value="Genomic_DNA"/>
</dbReference>